<feature type="compositionally biased region" description="Low complexity" evidence="9">
    <location>
        <begin position="1355"/>
        <end position="1377"/>
    </location>
</feature>
<keyword evidence="8" id="KW-0539">Nucleus</keyword>
<dbReference type="InterPro" id="IPR044573">
    <property type="entry name" value="ARIP4_DEXHc"/>
</dbReference>
<feature type="region of interest" description="Disordered" evidence="9">
    <location>
        <begin position="1174"/>
        <end position="1205"/>
    </location>
</feature>
<dbReference type="Gene3D" id="3.40.50.10810">
    <property type="entry name" value="Tandem AAA-ATPase domain"/>
    <property type="match status" value="1"/>
</dbReference>
<feature type="compositionally biased region" description="Polar residues" evidence="9">
    <location>
        <begin position="1313"/>
        <end position="1337"/>
    </location>
</feature>
<feature type="compositionally biased region" description="Basic residues" evidence="9">
    <location>
        <begin position="411"/>
        <end position="422"/>
    </location>
</feature>
<dbReference type="Proteomes" id="UP001359485">
    <property type="component" value="Unassembled WGS sequence"/>
</dbReference>
<evidence type="ECO:0000256" key="3">
    <source>
        <dbReference type="ARBA" id="ARBA00022741"/>
    </source>
</evidence>
<feature type="region of interest" description="Disordered" evidence="9">
    <location>
        <begin position="1063"/>
        <end position="1109"/>
    </location>
</feature>
<feature type="region of interest" description="Disordered" evidence="9">
    <location>
        <begin position="239"/>
        <end position="274"/>
    </location>
</feature>
<feature type="region of interest" description="Disordered" evidence="9">
    <location>
        <begin position="358"/>
        <end position="442"/>
    </location>
</feature>
<feature type="region of interest" description="Disordered" evidence="9">
    <location>
        <begin position="286"/>
        <end position="344"/>
    </location>
</feature>
<feature type="compositionally biased region" description="Polar residues" evidence="9">
    <location>
        <begin position="2181"/>
        <end position="2194"/>
    </location>
</feature>
<proteinExistence type="inferred from homology"/>
<feature type="compositionally biased region" description="Polar residues" evidence="9">
    <location>
        <begin position="87"/>
        <end position="96"/>
    </location>
</feature>
<dbReference type="CDD" id="cd18793">
    <property type="entry name" value="SF2_C_SNF"/>
    <property type="match status" value="1"/>
</dbReference>
<feature type="compositionally biased region" description="Acidic residues" evidence="9">
    <location>
        <begin position="627"/>
        <end position="640"/>
    </location>
</feature>
<dbReference type="InterPro" id="IPR027417">
    <property type="entry name" value="P-loop_NTPase"/>
</dbReference>
<keyword evidence="6" id="KW-0067">ATP-binding</keyword>
<feature type="region of interest" description="Disordered" evidence="9">
    <location>
        <begin position="87"/>
        <end position="115"/>
    </location>
</feature>
<evidence type="ECO:0000256" key="9">
    <source>
        <dbReference type="SAM" id="MobiDB-lite"/>
    </source>
</evidence>
<feature type="region of interest" description="Disordered" evidence="9">
    <location>
        <begin position="1292"/>
        <end position="1391"/>
    </location>
</feature>
<feature type="compositionally biased region" description="Polar residues" evidence="9">
    <location>
        <begin position="1379"/>
        <end position="1391"/>
    </location>
</feature>
<feature type="region of interest" description="Disordered" evidence="9">
    <location>
        <begin position="2444"/>
        <end position="2472"/>
    </location>
</feature>
<feature type="domain" description="Helicase ATP-binding" evidence="10">
    <location>
        <begin position="704"/>
        <end position="909"/>
    </location>
</feature>
<organism evidence="12 13">
    <name type="scientific">Polyplax serrata</name>
    <name type="common">Common mouse louse</name>
    <dbReference type="NCBI Taxonomy" id="468196"/>
    <lineage>
        <taxon>Eukaryota</taxon>
        <taxon>Metazoa</taxon>
        <taxon>Ecdysozoa</taxon>
        <taxon>Arthropoda</taxon>
        <taxon>Hexapoda</taxon>
        <taxon>Insecta</taxon>
        <taxon>Pterygota</taxon>
        <taxon>Neoptera</taxon>
        <taxon>Paraneoptera</taxon>
        <taxon>Psocodea</taxon>
        <taxon>Troctomorpha</taxon>
        <taxon>Phthiraptera</taxon>
        <taxon>Anoplura</taxon>
        <taxon>Polyplacidae</taxon>
        <taxon>Polyplax</taxon>
    </lineage>
</organism>
<dbReference type="PANTHER" id="PTHR45797:SF1">
    <property type="entry name" value="HELICASE ARIP4"/>
    <property type="match status" value="1"/>
</dbReference>
<evidence type="ECO:0000313" key="13">
    <source>
        <dbReference type="Proteomes" id="UP001359485"/>
    </source>
</evidence>
<feature type="region of interest" description="Disordered" evidence="9">
    <location>
        <begin position="1521"/>
        <end position="1557"/>
    </location>
</feature>
<keyword evidence="3" id="KW-0547">Nucleotide-binding</keyword>
<dbReference type="Gene3D" id="3.40.50.300">
    <property type="entry name" value="P-loop containing nucleotide triphosphate hydrolases"/>
    <property type="match status" value="2"/>
</dbReference>
<dbReference type="EMBL" id="JAWJWF010000003">
    <property type="protein sequence ID" value="KAK6635084.1"/>
    <property type="molecule type" value="Genomic_DNA"/>
</dbReference>
<keyword evidence="7" id="KW-0238">DNA-binding</keyword>
<dbReference type="InterPro" id="IPR000330">
    <property type="entry name" value="SNF2_N"/>
</dbReference>
<name>A0ABR1B592_POLSC</name>
<feature type="compositionally biased region" description="Basic and acidic residues" evidence="9">
    <location>
        <begin position="1531"/>
        <end position="1557"/>
    </location>
</feature>
<feature type="region of interest" description="Disordered" evidence="9">
    <location>
        <begin position="2120"/>
        <end position="2140"/>
    </location>
</feature>
<feature type="compositionally biased region" description="Acidic residues" evidence="9">
    <location>
        <begin position="303"/>
        <end position="312"/>
    </location>
</feature>
<keyword evidence="5" id="KW-0347">Helicase</keyword>
<reference evidence="12 13" key="1">
    <citation type="submission" date="2023-09" db="EMBL/GenBank/DDBJ databases">
        <title>Genomes of two closely related lineages of the louse Polyplax serrata with different host specificities.</title>
        <authorList>
            <person name="Martinu J."/>
            <person name="Tarabai H."/>
            <person name="Stefka J."/>
            <person name="Hypsa V."/>
        </authorList>
    </citation>
    <scope>NUCLEOTIDE SEQUENCE [LARGE SCALE GENOMIC DNA]</scope>
    <source>
        <strain evidence="12">98ZLc_SE</strain>
    </source>
</reference>
<evidence type="ECO:0000256" key="8">
    <source>
        <dbReference type="ARBA" id="ARBA00023242"/>
    </source>
</evidence>
<feature type="compositionally biased region" description="Polar residues" evidence="9">
    <location>
        <begin position="2447"/>
        <end position="2457"/>
    </location>
</feature>
<dbReference type="InterPro" id="IPR044574">
    <property type="entry name" value="ARIP4-like"/>
</dbReference>
<evidence type="ECO:0000256" key="2">
    <source>
        <dbReference type="ARBA" id="ARBA00007025"/>
    </source>
</evidence>
<feature type="compositionally biased region" description="Polar residues" evidence="9">
    <location>
        <begin position="1474"/>
        <end position="1485"/>
    </location>
</feature>
<evidence type="ECO:0000256" key="7">
    <source>
        <dbReference type="ARBA" id="ARBA00023125"/>
    </source>
</evidence>
<evidence type="ECO:0000259" key="11">
    <source>
        <dbReference type="PROSITE" id="PS51194"/>
    </source>
</evidence>
<evidence type="ECO:0000259" key="10">
    <source>
        <dbReference type="PROSITE" id="PS51192"/>
    </source>
</evidence>
<dbReference type="PANTHER" id="PTHR45797">
    <property type="entry name" value="RAD54-LIKE"/>
    <property type="match status" value="1"/>
</dbReference>
<evidence type="ECO:0000256" key="6">
    <source>
        <dbReference type="ARBA" id="ARBA00022840"/>
    </source>
</evidence>
<feature type="compositionally biased region" description="Acidic residues" evidence="9">
    <location>
        <begin position="359"/>
        <end position="372"/>
    </location>
</feature>
<feature type="compositionally biased region" description="Basic and acidic residues" evidence="9">
    <location>
        <begin position="286"/>
        <end position="296"/>
    </location>
</feature>
<feature type="region of interest" description="Disordered" evidence="9">
    <location>
        <begin position="627"/>
        <end position="651"/>
    </location>
</feature>
<comment type="similarity">
    <text evidence="2">Belongs to the SNF2/RAD54 helicase family.</text>
</comment>
<dbReference type="InterPro" id="IPR038718">
    <property type="entry name" value="SNF2-like_sf"/>
</dbReference>
<feature type="compositionally biased region" description="Acidic residues" evidence="9">
    <location>
        <begin position="240"/>
        <end position="249"/>
    </location>
</feature>
<dbReference type="Pfam" id="PF00176">
    <property type="entry name" value="SNF2-rel_dom"/>
    <property type="match status" value="1"/>
</dbReference>
<comment type="caution">
    <text evidence="12">The sequence shown here is derived from an EMBL/GenBank/DDBJ whole genome shotgun (WGS) entry which is preliminary data.</text>
</comment>
<feature type="compositionally biased region" description="Basic and acidic residues" evidence="9">
    <location>
        <begin position="2162"/>
        <end position="2179"/>
    </location>
</feature>
<protein>
    <recommendedName>
        <fullName evidence="14">Helicase ARIP4</fullName>
    </recommendedName>
</protein>
<gene>
    <name evidence="12" type="ORF">RUM44_000333</name>
</gene>
<evidence type="ECO:0000256" key="1">
    <source>
        <dbReference type="ARBA" id="ARBA00004123"/>
    </source>
</evidence>
<feature type="region of interest" description="Disordered" evidence="9">
    <location>
        <begin position="18"/>
        <end position="45"/>
    </location>
</feature>
<dbReference type="Pfam" id="PF00271">
    <property type="entry name" value="Helicase_C"/>
    <property type="match status" value="1"/>
</dbReference>
<comment type="subcellular location">
    <subcellularLocation>
        <location evidence="1">Nucleus</location>
    </subcellularLocation>
</comment>
<dbReference type="InterPro" id="IPR001650">
    <property type="entry name" value="Helicase_C-like"/>
</dbReference>
<feature type="region of interest" description="Disordered" evidence="9">
    <location>
        <begin position="191"/>
        <end position="210"/>
    </location>
</feature>
<feature type="region of interest" description="Disordered" evidence="9">
    <location>
        <begin position="2325"/>
        <end position="2398"/>
    </location>
</feature>
<feature type="compositionally biased region" description="Basic and acidic residues" evidence="9">
    <location>
        <begin position="1486"/>
        <end position="1497"/>
    </location>
</feature>
<evidence type="ECO:0000256" key="4">
    <source>
        <dbReference type="ARBA" id="ARBA00022801"/>
    </source>
</evidence>
<evidence type="ECO:0008006" key="14">
    <source>
        <dbReference type="Google" id="ProtNLM"/>
    </source>
</evidence>
<feature type="region of interest" description="Disordered" evidence="9">
    <location>
        <begin position="2153"/>
        <end position="2194"/>
    </location>
</feature>
<dbReference type="InterPro" id="IPR049730">
    <property type="entry name" value="SNF2/RAD54-like_C"/>
</dbReference>
<dbReference type="Gene3D" id="1.20.120.850">
    <property type="entry name" value="SWI2/SNF2 ATPases, N-terminal domain"/>
    <property type="match status" value="1"/>
</dbReference>
<sequence>MEKIVTKIGDVTIKRRVSKPKVSTEVDTSFGSNAEQTSNPTSKLSSRIVKTNEIGKLNDLTHSGFGSELTILKKNSVQLDSKNINSVPTLEANNDNSNDEPAEQIPATCNSQGSSENISQIETDQSVGSDLSVRSNETEILKMSEMKESGESLPKVPKIVNHQKQSFSVKSNQEPDLSKLVGISIERKRRINNENQTGNSNEIDLQQTQNVKPSVSIQRILSKEPNLLSNVDYKIKEELSGEDSFDDEDTKPSDEFKSRNNSTETQNDLAQRKQFDEVQCKMELQEEAMGKIKTEELSMIQGEESEPLDEEGTPIKSEEQDQEPEDGEEAEDDPEAKNSDINDFACTDLVELMKKGEIEGEIEDVKDEEIEVPGENKTTKRKAESTDESEDEEEEGGEDDEKEEEGEEKKKVKKKRKKRKGNKKESEGGDEKDEDGDDKNIDKSKVTNANLRKNIREVMDETKLDEATLAAQRQEAERLKRLQEQQRIIREVQRQIALNRQNQKSQNKVLSLLQGNSQTSILKTSSIATQVQNSQSKTQNSVLVKLSNGEQTSLNNKKMIELLKSSKNKTILGKPPIPKTLFKQGMVTPSVSIAPVAKKEPTVVDDKKKKKGDVVTLSSDSEDDCIVLSDEDESEPEEDPTNSGMHTNDKYNLPDEKGRIIVNVGHPEAEMDLFLAPQIAKIIKPHQIGGIRFLYDNVIESIDRFSTSAGFGCILAHSMGLGKTLQIVSFSDIFLRYTSAKTILCIMPINTVQNWLAEFNMWLPKESTSEDVRCREFDLYIVNESLKNIKSRAKVILDWQKSGGVLLMGYELFRLLSLKKSYKSKKKKKDAEEDDARTKELIEEVYSALVVPGPDLVICDEGHRIKNSHATTSQALKQIKTKRRIVLTGYPLQNNLLEYWCMVDFVRPNYLGTKTEFSNMFERPIQNGQCIDSTPQDKRLMRYRAHVLHSLLEGFVQRRSHAVLQSTLPEKEEYVLLLRFTPFQRKLYDTFMNEVVRTVAVPNPLKAFAVCCKIWNHPDVLYNFLKKKGEEIDLDLEEALPPSLQIPQYPYGQQNLGFDGANQQVPPWPKRGPGSRGGKIRQSNARKVARGRKPAATIPPNITGEQEKLNDSYNSGQFQQSENFPGQQKSNIEGFQSRNFNQGQFRFGNEYDNSSAAYGNSNFNKNVSDMPGGNFQSKRFFPDSGESNRANQAHGYGNPNRNYETGQQEATTFNQGNSAESNLNTSFESSLNTNGSTYNQAEITKNFGFNQEFNSEFFPAGSYQTPGGTSAYTRDNKVSMFQSNQTYFQNQNFNYQSGNSMNPNFSGYDRRNNSNFQNSGSTPGFQSSIQRQSNNPTGSGGQVPGFQQTNNYQDSNSGSNSNFSSSFQSSESNFEGNRFGQNVNSNFPGNNTSFDVNHSKIFQGQNPEVNFQGNSTNFEVNRNKNFQQGQNPEGNFQGGSYDQSYWSQSQNWAYSDASKASQDFRGNASGPDFMSQQKFSSFSEGQDTKSEVKDFETGGKTGAMYTKMNCDYSTSFEKAETESKVTGSEFEESKGAEPKDEEEKKEEAKPSELPKKEDTSLPYDWAMDLFKTYVTGIIENSSKMEVFFHIVTESIKLGDRLLVFSQSLLTLDLIESYLHRQNVPNKDEVWAKSRNYFRLDGSTPGLEREKLINEFNSNPNIHLFLVSTRAGSLGINLVGANRVVVFDASWNPCHDTQAVCRVYRYGQSKPCYVYRLVMDSCLEKKIYDRQVNKQGMADRVVDELNPDAHLSIKEVTNLCWDDQEDTTVRDYSHLKDKYNDEIIKMLLDRCSKVLSKEPFQHESLLIDRKEKKLSQAEKRLAKRSYELEKQAANQPKNMYSFFPNTGQRNFVKPIASVRPMQSEMNSRIPSQVQSRSKWIPADVWQKQGMSAQEMTLPLDVVIPTSSPEKTSIVLKAGQRVMVLKSPKGIYMQLENGKIIAIRSAFKVGQNNQSSGDKHDDVKKAGSTLMSSSLKSGISVTSKISPIVRPGVTKQPFAKPFIKLPEKKVSVNMSMARSRQVLGKAKPFVVNKKFESITPDVKQRLINTKVGFNNQEDGQKLNSGESATVEEKLNTMEGTIKENNTSKTEITNKFEEKTEEKSEEKYEMADSLETLRKVTEKISDSAKRQDTEPEDTTFEQMNPLKNFRQNFTSQMKGNPASITDEKIPEPGDGPAKDVKPESGNQVTQQQQGTESTQNWFVNQSYPPVDSYGNYFPGYMPMAYGQGPTPMMPPYDGFYPSHNYGHQISRNASMTPTTPKIPQDSTKTNPQVPVQPVATNPVVHNTQTLTPKRNSSSVVNTSPIYPTYPNPYPYHYNYPTNSSFNNQGFTPFCNQTNQTPQQTIQNPPPTTNTTSSSAASSSQAQQPPAYDNSMYSAFHRPDVPFQTPENSYPAAPYPRPPYSNSGTPSFFPYNPPYPNYPYRHNFNPYMHPSGYGYPMQNLPPGVGSSAGQTMVENGVSNGATNNSGATSNSS</sequence>
<dbReference type="InterPro" id="IPR014001">
    <property type="entry name" value="Helicase_ATP-bd"/>
</dbReference>
<keyword evidence="13" id="KW-1185">Reference proteome</keyword>
<feature type="compositionally biased region" description="Acidic residues" evidence="9">
    <location>
        <begin position="320"/>
        <end position="334"/>
    </location>
</feature>
<feature type="compositionally biased region" description="Polar residues" evidence="9">
    <location>
        <begin position="25"/>
        <end position="45"/>
    </location>
</feature>
<feature type="compositionally biased region" description="Polar residues" evidence="9">
    <location>
        <begin position="1345"/>
        <end position="1354"/>
    </location>
</feature>
<feature type="compositionally biased region" description="Polar residues" evidence="9">
    <location>
        <begin position="259"/>
        <end position="269"/>
    </location>
</feature>
<feature type="compositionally biased region" description="Acidic residues" evidence="9">
    <location>
        <begin position="386"/>
        <end position="406"/>
    </location>
</feature>
<dbReference type="PROSITE" id="PS51192">
    <property type="entry name" value="HELICASE_ATP_BIND_1"/>
    <property type="match status" value="1"/>
</dbReference>
<evidence type="ECO:0000256" key="5">
    <source>
        <dbReference type="ARBA" id="ARBA00022806"/>
    </source>
</evidence>
<dbReference type="SMART" id="SM00487">
    <property type="entry name" value="DEXDc"/>
    <property type="match status" value="1"/>
</dbReference>
<feature type="compositionally biased region" description="Basic and acidic residues" evidence="9">
    <location>
        <begin position="2120"/>
        <end position="2130"/>
    </location>
</feature>
<keyword evidence="4" id="KW-0378">Hydrolase</keyword>
<dbReference type="SUPFAM" id="SSF52540">
    <property type="entry name" value="P-loop containing nucleoside triphosphate hydrolases"/>
    <property type="match status" value="2"/>
</dbReference>
<dbReference type="SMART" id="SM00490">
    <property type="entry name" value="HELICc"/>
    <property type="match status" value="1"/>
</dbReference>
<feature type="region of interest" description="Disordered" evidence="9">
    <location>
        <begin position="1457"/>
        <end position="1500"/>
    </location>
</feature>
<feature type="domain" description="Helicase C-terminal" evidence="11">
    <location>
        <begin position="1583"/>
        <end position="1748"/>
    </location>
</feature>
<feature type="compositionally biased region" description="Low complexity" evidence="9">
    <location>
        <begin position="2458"/>
        <end position="2472"/>
    </location>
</feature>
<evidence type="ECO:0000313" key="12">
    <source>
        <dbReference type="EMBL" id="KAK6635084.1"/>
    </source>
</evidence>
<feature type="compositionally biased region" description="Low complexity" evidence="9">
    <location>
        <begin position="2332"/>
        <end position="2367"/>
    </location>
</feature>
<dbReference type="PROSITE" id="PS51194">
    <property type="entry name" value="HELICASE_CTER"/>
    <property type="match status" value="1"/>
</dbReference>
<accession>A0ABR1B592</accession>
<feature type="compositionally biased region" description="Polar residues" evidence="9">
    <location>
        <begin position="193"/>
        <end position="210"/>
    </location>
</feature>
<dbReference type="CDD" id="cd18069">
    <property type="entry name" value="DEXHc_ARIP4"/>
    <property type="match status" value="1"/>
</dbReference>